<evidence type="ECO:0000256" key="2">
    <source>
        <dbReference type="ARBA" id="ARBA00022679"/>
    </source>
</evidence>
<dbReference type="Pfam" id="PF08241">
    <property type="entry name" value="Methyltransf_11"/>
    <property type="match status" value="1"/>
</dbReference>
<sequence>MDNVMKYYQSFDEWGRLDREPVEFIVNMAHIQRYLPSRGRIADIGAGPGKYALALARAGHEVTLIDLVPRLVEQARSKAAELQLERQFAGFHVADARDLHEWPDDHFDACLLLGPLYHLQNEEDRIRAVSEVNRITKKEGFIFAAFMTRIRHFTTSLLYPEAWKPNHTIEGIDSFLASGIFNHTDEGRFTGAYFFDIERISPFMQSSGFECVKLIGSGSIAGGMTVDQWDYWRKQGPDVYRKVIERMIEAAENPYILGASSHVMYIGRKKEATLKA</sequence>
<dbReference type="Proteomes" id="UP001589818">
    <property type="component" value="Unassembled WGS sequence"/>
</dbReference>
<gene>
    <name evidence="5" type="ORF">ACFFJ8_18880</name>
</gene>
<dbReference type="GO" id="GO:0032259">
    <property type="term" value="P:methylation"/>
    <property type="evidence" value="ECO:0007669"/>
    <property type="project" value="UniProtKB-KW"/>
</dbReference>
<proteinExistence type="predicted"/>
<keyword evidence="1 5" id="KW-0489">Methyltransferase</keyword>
<dbReference type="SUPFAM" id="SSF53335">
    <property type="entry name" value="S-adenosyl-L-methionine-dependent methyltransferases"/>
    <property type="match status" value="1"/>
</dbReference>
<keyword evidence="3" id="KW-0949">S-adenosyl-L-methionine</keyword>
<dbReference type="EMBL" id="JBHLVF010000033">
    <property type="protein sequence ID" value="MFC0393429.1"/>
    <property type="molecule type" value="Genomic_DNA"/>
</dbReference>
<organism evidence="5 6">
    <name type="scientific">Paenibacillus mendelii</name>
    <dbReference type="NCBI Taxonomy" id="206163"/>
    <lineage>
        <taxon>Bacteria</taxon>
        <taxon>Bacillati</taxon>
        <taxon>Bacillota</taxon>
        <taxon>Bacilli</taxon>
        <taxon>Bacillales</taxon>
        <taxon>Paenibacillaceae</taxon>
        <taxon>Paenibacillus</taxon>
    </lineage>
</organism>
<evidence type="ECO:0000256" key="1">
    <source>
        <dbReference type="ARBA" id="ARBA00022603"/>
    </source>
</evidence>
<evidence type="ECO:0000313" key="5">
    <source>
        <dbReference type="EMBL" id="MFC0393429.1"/>
    </source>
</evidence>
<comment type="caution">
    <text evidence="5">The sequence shown here is derived from an EMBL/GenBank/DDBJ whole genome shotgun (WGS) entry which is preliminary data.</text>
</comment>
<dbReference type="EC" id="2.1.1.222" evidence="5"/>
<dbReference type="Gene3D" id="3.40.50.150">
    <property type="entry name" value="Vaccinia Virus protein VP39"/>
    <property type="match status" value="1"/>
</dbReference>
<dbReference type="RefSeq" id="WP_204821511.1">
    <property type="nucleotide sequence ID" value="NZ_JANHOF010000014.1"/>
</dbReference>
<dbReference type="GO" id="GO:0102208">
    <property type="term" value="F:2-polyprenyl-6-hydroxyphenol methylase activity"/>
    <property type="evidence" value="ECO:0007669"/>
    <property type="project" value="UniProtKB-EC"/>
</dbReference>
<dbReference type="CDD" id="cd02440">
    <property type="entry name" value="AdoMet_MTases"/>
    <property type="match status" value="1"/>
</dbReference>
<dbReference type="EC" id="2.1.1.64" evidence="5"/>
<evidence type="ECO:0000313" key="6">
    <source>
        <dbReference type="Proteomes" id="UP001589818"/>
    </source>
</evidence>
<feature type="domain" description="Methyltransferase type 11" evidence="4">
    <location>
        <begin position="43"/>
        <end position="143"/>
    </location>
</feature>
<dbReference type="PANTHER" id="PTHR43464">
    <property type="entry name" value="METHYLTRANSFERASE"/>
    <property type="match status" value="1"/>
</dbReference>
<dbReference type="InterPro" id="IPR013216">
    <property type="entry name" value="Methyltransf_11"/>
</dbReference>
<reference evidence="5 6" key="1">
    <citation type="submission" date="2024-09" db="EMBL/GenBank/DDBJ databases">
        <authorList>
            <person name="Sun Q."/>
            <person name="Mori K."/>
        </authorList>
    </citation>
    <scope>NUCLEOTIDE SEQUENCE [LARGE SCALE GENOMIC DNA]</scope>
    <source>
        <strain evidence="5 6">CCM 4839</strain>
    </source>
</reference>
<dbReference type="GO" id="GO:0061542">
    <property type="term" value="F:3-demethylubiquinol 3-O-methyltransferase activity"/>
    <property type="evidence" value="ECO:0007669"/>
    <property type="project" value="UniProtKB-EC"/>
</dbReference>
<keyword evidence="2 5" id="KW-0808">Transferase</keyword>
<evidence type="ECO:0000259" key="4">
    <source>
        <dbReference type="Pfam" id="PF08241"/>
    </source>
</evidence>
<accession>A0ABV6JBY2</accession>
<name>A0ABV6JBY2_9BACL</name>
<evidence type="ECO:0000256" key="3">
    <source>
        <dbReference type="ARBA" id="ARBA00022691"/>
    </source>
</evidence>
<dbReference type="InterPro" id="IPR029063">
    <property type="entry name" value="SAM-dependent_MTases_sf"/>
</dbReference>
<keyword evidence="6" id="KW-1185">Reference proteome</keyword>
<dbReference type="PANTHER" id="PTHR43464:SF19">
    <property type="entry name" value="UBIQUINONE BIOSYNTHESIS O-METHYLTRANSFERASE, MITOCHONDRIAL"/>
    <property type="match status" value="1"/>
</dbReference>
<protein>
    <submittedName>
        <fullName evidence="5">Class I SAM-dependent methyltransferase</fullName>
        <ecNumber evidence="5">2.1.1.222</ecNumber>
        <ecNumber evidence="5">2.1.1.64</ecNumber>
    </submittedName>
</protein>